<comment type="function">
    <text evidence="7">Thiol-specific peroxidase that catalyzes the reduction of hydrogen peroxide and organic hydroperoxides to water and alcohols, respectively. Plays a role in cell protection against oxidative stress by detoxifying peroxides.</text>
</comment>
<evidence type="ECO:0000256" key="9">
    <source>
        <dbReference type="PIRNR" id="PIRNR000239"/>
    </source>
</evidence>
<evidence type="ECO:0000256" key="1">
    <source>
        <dbReference type="ARBA" id="ARBA00022559"/>
    </source>
</evidence>
<gene>
    <name evidence="12" type="ORF">BV898_18618</name>
</gene>
<evidence type="ECO:0000256" key="6">
    <source>
        <dbReference type="ARBA" id="ARBA00026176"/>
    </source>
</evidence>
<dbReference type="Proteomes" id="UP000192578">
    <property type="component" value="Unassembled WGS sequence"/>
</dbReference>
<keyword evidence="4 9" id="KW-0676">Redox-active center</keyword>
<dbReference type="Gene3D" id="3.30.1020.10">
    <property type="entry name" value="Antioxidant, Horf6, Chain A, domain2"/>
    <property type="match status" value="1"/>
</dbReference>
<dbReference type="PANTHER" id="PTHR43503">
    <property type="entry name" value="MCG48959-RELATED"/>
    <property type="match status" value="1"/>
</dbReference>
<evidence type="ECO:0000256" key="4">
    <source>
        <dbReference type="ARBA" id="ARBA00023284"/>
    </source>
</evidence>
<organism evidence="12 13">
    <name type="scientific">Hypsibius exemplaris</name>
    <name type="common">Freshwater tardigrade</name>
    <dbReference type="NCBI Taxonomy" id="2072580"/>
    <lineage>
        <taxon>Eukaryota</taxon>
        <taxon>Metazoa</taxon>
        <taxon>Ecdysozoa</taxon>
        <taxon>Tardigrada</taxon>
        <taxon>Eutardigrada</taxon>
        <taxon>Parachela</taxon>
        <taxon>Hypsibioidea</taxon>
        <taxon>Hypsibiidae</taxon>
        <taxon>Hypsibius</taxon>
    </lineage>
</organism>
<dbReference type="AlphaFoldDB" id="A0A9X6NHL1"/>
<dbReference type="Pfam" id="PF10417">
    <property type="entry name" value="1-cysPrx_C"/>
    <property type="match status" value="1"/>
</dbReference>
<dbReference type="Pfam" id="PF00578">
    <property type="entry name" value="AhpC-TSA"/>
    <property type="match status" value="1"/>
</dbReference>
<dbReference type="PROSITE" id="PS51352">
    <property type="entry name" value="THIOREDOXIN_2"/>
    <property type="match status" value="1"/>
</dbReference>
<dbReference type="FunFam" id="3.40.30.10:FF:000011">
    <property type="entry name" value="Peroxiredoxin PRX1"/>
    <property type="match status" value="1"/>
</dbReference>
<comment type="caution">
    <text evidence="12">The sequence shown here is derived from an EMBL/GenBank/DDBJ whole genome shotgun (WGS) entry which is preliminary data.</text>
</comment>
<name>A0A9X6NHL1_HYPEX</name>
<reference evidence="13" key="1">
    <citation type="submission" date="2017-01" db="EMBL/GenBank/DDBJ databases">
        <title>Comparative genomics of anhydrobiosis in the tardigrade Hypsibius dujardini.</title>
        <authorList>
            <person name="Yoshida Y."/>
            <person name="Koutsovoulos G."/>
            <person name="Laetsch D."/>
            <person name="Stevens L."/>
            <person name="Kumar S."/>
            <person name="Horikawa D."/>
            <person name="Ishino K."/>
            <person name="Komine S."/>
            <person name="Tomita M."/>
            <person name="Blaxter M."/>
            <person name="Arakawa K."/>
        </authorList>
    </citation>
    <scope>NUCLEOTIDE SEQUENCE [LARGE SCALE GENOMIC DNA]</scope>
    <source>
        <strain evidence="13">Z151</strain>
    </source>
</reference>
<dbReference type="OrthoDB" id="2996783at2759"/>
<dbReference type="InterPro" id="IPR019479">
    <property type="entry name" value="Peroxiredoxin_C"/>
</dbReference>
<dbReference type="PANTHER" id="PTHR43503:SF4">
    <property type="entry name" value="PEROXIREDOXIN-6"/>
    <property type="match status" value="1"/>
</dbReference>
<feature type="active site" description="Cysteine sulfenic acid (-SOH) intermediate; for peroxidase activity" evidence="10">
    <location>
        <position position="45"/>
    </location>
</feature>
<dbReference type="CDD" id="cd03016">
    <property type="entry name" value="PRX_1cys"/>
    <property type="match status" value="1"/>
</dbReference>
<keyword evidence="13" id="KW-1185">Reference proteome</keyword>
<dbReference type="GO" id="GO:0051920">
    <property type="term" value="F:peroxiredoxin activity"/>
    <property type="evidence" value="ECO:0007669"/>
    <property type="project" value="InterPro"/>
</dbReference>
<evidence type="ECO:0000256" key="2">
    <source>
        <dbReference type="ARBA" id="ARBA00022862"/>
    </source>
</evidence>
<dbReference type="InterPro" id="IPR024706">
    <property type="entry name" value="Peroxiredoxin_AhpC-typ"/>
</dbReference>
<dbReference type="Gene3D" id="3.40.30.10">
    <property type="entry name" value="Glutaredoxin"/>
    <property type="match status" value="1"/>
</dbReference>
<dbReference type="GO" id="GO:0005829">
    <property type="term" value="C:cytosol"/>
    <property type="evidence" value="ECO:0007669"/>
    <property type="project" value="TreeGrafter"/>
</dbReference>
<proteinExistence type="inferred from homology"/>
<comment type="catalytic activity">
    <reaction evidence="8">
        <text>a hydroperoxide + [protein]-dithiol = [protein]-disulfide + an alcohol + H2O</text>
        <dbReference type="Rhea" id="RHEA:10008"/>
        <dbReference type="Rhea" id="RHEA-COMP:10593"/>
        <dbReference type="Rhea" id="RHEA-COMP:10594"/>
        <dbReference type="ChEBI" id="CHEBI:15377"/>
        <dbReference type="ChEBI" id="CHEBI:29950"/>
        <dbReference type="ChEBI" id="CHEBI:30879"/>
        <dbReference type="ChEBI" id="CHEBI:35924"/>
        <dbReference type="ChEBI" id="CHEBI:50058"/>
    </reaction>
</comment>
<keyword evidence="2 9" id="KW-0049">Antioxidant</keyword>
<comment type="similarity">
    <text evidence="5">Belongs to the peroxiredoxin family. Prx6 subfamily.</text>
</comment>
<dbReference type="FunFam" id="3.30.1020.10:FF:000001">
    <property type="entry name" value="1-Cys peroxiredoxin"/>
    <property type="match status" value="1"/>
</dbReference>
<evidence type="ECO:0000256" key="7">
    <source>
        <dbReference type="ARBA" id="ARBA00037420"/>
    </source>
</evidence>
<accession>A0A9X6NHL1</accession>
<keyword evidence="3 9" id="KW-0560">Oxidoreductase</keyword>
<evidence type="ECO:0000256" key="8">
    <source>
        <dbReference type="ARBA" id="ARBA00051132"/>
    </source>
</evidence>
<dbReference type="InterPro" id="IPR045020">
    <property type="entry name" value="PRX_1cys"/>
</dbReference>
<evidence type="ECO:0000256" key="10">
    <source>
        <dbReference type="PIRSR" id="PIRSR000239-1"/>
    </source>
</evidence>
<keyword evidence="1 9" id="KW-0575">Peroxidase</keyword>
<dbReference type="GO" id="GO:0045454">
    <property type="term" value="P:cell redox homeostasis"/>
    <property type="evidence" value="ECO:0007669"/>
    <property type="project" value="TreeGrafter"/>
</dbReference>
<dbReference type="EMBL" id="MTYJ01000381">
    <property type="protein sequence ID" value="OWA54207.1"/>
    <property type="molecule type" value="Genomic_DNA"/>
</dbReference>
<protein>
    <recommendedName>
        <fullName evidence="6">1-Cys peroxiredoxin</fullName>
    </recommendedName>
</protein>
<dbReference type="SUPFAM" id="SSF52833">
    <property type="entry name" value="Thioredoxin-like"/>
    <property type="match status" value="1"/>
</dbReference>
<dbReference type="InterPro" id="IPR000866">
    <property type="entry name" value="AhpC/TSA"/>
</dbReference>
<evidence type="ECO:0000313" key="12">
    <source>
        <dbReference type="EMBL" id="OWA54207.1"/>
    </source>
</evidence>
<sequence>MPFNLGTVFPDFKGETDQGPIQFHEWLGNSWAILFSHPRDFTPVCTTELGRAAVLSGEFERRGVKMIALSCDSAQSHRDWIKDLEGYCSLDGGKFPYPIIADADRTLAVKFGMLDPDELNNEGMPLTARVVYVIGPDHKVKALVAYPATTGRNFNEILRLIDSLQLVAKHNVVTPVDWQSGDKVIVPPTIAEKDLATLYPLGVETKPLPSGKGYLRYTPQPN</sequence>
<dbReference type="GO" id="GO:0005739">
    <property type="term" value="C:mitochondrion"/>
    <property type="evidence" value="ECO:0007669"/>
    <property type="project" value="TreeGrafter"/>
</dbReference>
<dbReference type="InterPro" id="IPR013766">
    <property type="entry name" value="Thioredoxin_domain"/>
</dbReference>
<dbReference type="InterPro" id="IPR036249">
    <property type="entry name" value="Thioredoxin-like_sf"/>
</dbReference>
<evidence type="ECO:0000313" key="13">
    <source>
        <dbReference type="Proteomes" id="UP000192578"/>
    </source>
</evidence>
<evidence type="ECO:0000256" key="5">
    <source>
        <dbReference type="ARBA" id="ARBA00025719"/>
    </source>
</evidence>
<evidence type="ECO:0000259" key="11">
    <source>
        <dbReference type="PROSITE" id="PS51352"/>
    </source>
</evidence>
<evidence type="ECO:0000256" key="3">
    <source>
        <dbReference type="ARBA" id="ARBA00023002"/>
    </source>
</evidence>
<feature type="domain" description="Thioredoxin" evidence="11">
    <location>
        <begin position="3"/>
        <end position="166"/>
    </location>
</feature>
<dbReference type="PIRSF" id="PIRSF000239">
    <property type="entry name" value="AHPC"/>
    <property type="match status" value="1"/>
</dbReference>